<dbReference type="SUPFAM" id="SSF48452">
    <property type="entry name" value="TPR-like"/>
    <property type="match status" value="1"/>
</dbReference>
<feature type="compositionally biased region" description="Basic and acidic residues" evidence="2">
    <location>
        <begin position="37"/>
        <end position="55"/>
    </location>
</feature>
<accession>A0A448WKR2</accession>
<gene>
    <name evidence="3" type="ORF">PXEA_LOCUS7567</name>
</gene>
<keyword evidence="4" id="KW-1185">Reference proteome</keyword>
<dbReference type="InterPro" id="IPR011990">
    <property type="entry name" value="TPR-like_helical_dom_sf"/>
</dbReference>
<comment type="caution">
    <text evidence="3">The sequence shown here is derived from an EMBL/GenBank/DDBJ whole genome shotgun (WGS) entry which is preliminary data.</text>
</comment>
<evidence type="ECO:0000256" key="2">
    <source>
        <dbReference type="SAM" id="MobiDB-lite"/>
    </source>
</evidence>
<reference evidence="3" key="1">
    <citation type="submission" date="2018-11" db="EMBL/GenBank/DDBJ databases">
        <authorList>
            <consortium name="Pathogen Informatics"/>
        </authorList>
    </citation>
    <scope>NUCLEOTIDE SEQUENCE</scope>
</reference>
<dbReference type="AlphaFoldDB" id="A0A448WKR2"/>
<evidence type="ECO:0000313" key="4">
    <source>
        <dbReference type="Proteomes" id="UP000784294"/>
    </source>
</evidence>
<sequence>MPRAHLYCFRKPDACPSSSMSKREPAPKSTAPTASQSREKEDKKKTRLRDTRSLDSRGSSAALVRTGPDIKNGCKSVLEKTTQLNEQIKERINKLMTMRKSEKNRILQINMEAEHGEWASLMAKCQLAAYAASLMVYATDAVDTSETVINKIKSDFKKAVRENKELKASISFVIEKIHDTEGRLSASKEESLYWKFLYDLNKIEYSLNLTIDEHAVWHEVKIFDVQWNSDIAGPLMRAVEPIYVAIDANFEEEALELIDKLPQVDEENLPTLATYLEIIAKRAYEEGLFTMAEAQMKRVLEIRTKSYGAGKPIIAATLNVLALIYNGMNNLQKATETAYQALDILEKDSVTSKDKTILIRQYTRTGHFLVNWGYYQEGIKLMQMALVEMEANLPKEEQGWSILICKMARACNDAKFHDDAMVIACELIDYYQEKRFGPISEKNLTIYEIAYAQQMASTKDTTNQEATRLPDPVYLPPQVAMAMKEVAIAYACKFQFRAANTIREYIEKCATSCQEEPDTLTTTTPKAFRDRERRRSLIKGSAQQLMSTKSEDIVEEKRKLHSMLSNVFKSKK</sequence>
<dbReference type="Pfam" id="PF13424">
    <property type="entry name" value="TPR_12"/>
    <property type="match status" value="1"/>
</dbReference>
<evidence type="ECO:0000256" key="1">
    <source>
        <dbReference type="SAM" id="Coils"/>
    </source>
</evidence>
<keyword evidence="1" id="KW-0175">Coiled coil</keyword>
<feature type="coiled-coil region" evidence="1">
    <location>
        <begin position="78"/>
        <end position="105"/>
    </location>
</feature>
<organism evidence="3 4">
    <name type="scientific">Protopolystoma xenopodis</name>
    <dbReference type="NCBI Taxonomy" id="117903"/>
    <lineage>
        <taxon>Eukaryota</taxon>
        <taxon>Metazoa</taxon>
        <taxon>Spiralia</taxon>
        <taxon>Lophotrochozoa</taxon>
        <taxon>Platyhelminthes</taxon>
        <taxon>Monogenea</taxon>
        <taxon>Polyopisthocotylea</taxon>
        <taxon>Polystomatidea</taxon>
        <taxon>Polystomatidae</taxon>
        <taxon>Protopolystoma</taxon>
    </lineage>
</organism>
<feature type="region of interest" description="Disordered" evidence="2">
    <location>
        <begin position="1"/>
        <end position="66"/>
    </location>
</feature>
<proteinExistence type="predicted"/>
<dbReference type="Gene3D" id="1.25.40.10">
    <property type="entry name" value="Tetratricopeptide repeat domain"/>
    <property type="match status" value="1"/>
</dbReference>
<dbReference type="Proteomes" id="UP000784294">
    <property type="component" value="Unassembled WGS sequence"/>
</dbReference>
<evidence type="ECO:0000313" key="3">
    <source>
        <dbReference type="EMBL" id="VEL14127.1"/>
    </source>
</evidence>
<name>A0A448WKR2_9PLAT</name>
<dbReference type="OrthoDB" id="5986190at2759"/>
<dbReference type="EMBL" id="CAAALY010020071">
    <property type="protein sequence ID" value="VEL14127.1"/>
    <property type="molecule type" value="Genomic_DNA"/>
</dbReference>
<protein>
    <submittedName>
        <fullName evidence="3">Uncharacterized protein</fullName>
    </submittedName>
</protein>